<keyword evidence="1" id="KW-1133">Transmembrane helix</keyword>
<reference evidence="3" key="1">
    <citation type="submission" date="2011-06" db="EMBL/GenBank/DDBJ databases">
        <title>Complete genome sequence of Paenibacillus mucilaginosus KNP414.</title>
        <authorList>
            <person name="Wang J."/>
            <person name="Hu S."/>
            <person name="Hu X."/>
            <person name="Zhang B."/>
            <person name="Dong D."/>
            <person name="Zhang S."/>
            <person name="Zhao K."/>
            <person name="Wu D."/>
        </authorList>
    </citation>
    <scope>NUCLEOTIDE SEQUENCE [LARGE SCALE GENOMIC DNA]</scope>
    <source>
        <strain evidence="3">KNP414</strain>
    </source>
</reference>
<dbReference type="Pfam" id="PF09991">
    <property type="entry name" value="DUF2232"/>
    <property type="match status" value="1"/>
</dbReference>
<keyword evidence="1" id="KW-0812">Transmembrane</keyword>
<dbReference type="PANTHER" id="PTHR41324:SF1">
    <property type="entry name" value="DUF2232 DOMAIN-CONTAINING PROTEIN"/>
    <property type="match status" value="1"/>
</dbReference>
<feature type="transmembrane region" description="Helical" evidence="1">
    <location>
        <begin position="170"/>
        <end position="189"/>
    </location>
</feature>
<dbReference type="AlphaFoldDB" id="F8FKR8"/>
<evidence type="ECO:0000256" key="1">
    <source>
        <dbReference type="SAM" id="Phobius"/>
    </source>
</evidence>
<evidence type="ECO:0000313" key="2">
    <source>
        <dbReference type="EMBL" id="AEI46436.1"/>
    </source>
</evidence>
<dbReference type="HOGENOM" id="CLU_068641_3_0_9"/>
<name>F8FKR8_PAEMK</name>
<protein>
    <submittedName>
        <fullName evidence="2">YybS</fullName>
    </submittedName>
</protein>
<dbReference type="PANTHER" id="PTHR41324">
    <property type="entry name" value="MEMBRANE PROTEIN-RELATED"/>
    <property type="match status" value="1"/>
</dbReference>
<dbReference type="RefSeq" id="WP_013921583.1">
    <property type="nucleotide sequence ID" value="NC_015690.1"/>
</dbReference>
<dbReference type="Proteomes" id="UP000006620">
    <property type="component" value="Chromosome"/>
</dbReference>
<dbReference type="KEGG" id="pms:KNP414_07951"/>
<feature type="transmembrane region" description="Helical" evidence="1">
    <location>
        <begin position="274"/>
        <end position="297"/>
    </location>
</feature>
<feature type="transmembrane region" description="Helical" evidence="1">
    <location>
        <begin position="210"/>
        <end position="229"/>
    </location>
</feature>
<keyword evidence="1" id="KW-0472">Membrane</keyword>
<sequence length="311" mass="35184">MEGKRIPRMLGWSIAYILILLSTMLPLVNLLTIALVMIPVLVMYVRLGTKPFVAHYAISLAVVYLITSLWLAPWLGVFLVALSVFFLPPVIQMGNLYKKRATARTVLTAGVVTLLAELLLSFVVIHLMGLNPVGRMKQFMIESVETLPPQLQGLMGIDVDELVQIMVQLLPLYMIGFSLFYIIVTHWLARKALVRMGESLPAFRAVKDWMLPRSFIWLYLIGLLLEMFVRDSRSVVFSVILNLLPLLMMAFSVQAIAFLFYVAHIKGWNKTLPIAGIIILLMFPVPAYFLFSLLGVFDVAFPLRDRLTARK</sequence>
<feature type="transmembrane region" description="Helical" evidence="1">
    <location>
        <begin position="109"/>
        <end position="130"/>
    </location>
</feature>
<evidence type="ECO:0000313" key="3">
    <source>
        <dbReference type="Proteomes" id="UP000006620"/>
    </source>
</evidence>
<organism evidence="2 3">
    <name type="scientific">Paenibacillus mucilaginosus (strain KNP414)</name>
    <dbReference type="NCBI Taxonomy" id="1036673"/>
    <lineage>
        <taxon>Bacteria</taxon>
        <taxon>Bacillati</taxon>
        <taxon>Bacillota</taxon>
        <taxon>Bacilli</taxon>
        <taxon>Bacillales</taxon>
        <taxon>Paenibacillaceae</taxon>
        <taxon>Paenibacillus</taxon>
    </lineage>
</organism>
<accession>F8FKR8</accession>
<dbReference type="EMBL" id="CP002869">
    <property type="protein sequence ID" value="AEI46436.1"/>
    <property type="molecule type" value="Genomic_DNA"/>
</dbReference>
<feature type="transmembrane region" description="Helical" evidence="1">
    <location>
        <begin position="12"/>
        <end position="45"/>
    </location>
</feature>
<gene>
    <name evidence="2" type="ordered locus">KNP414_07951</name>
</gene>
<dbReference type="InterPro" id="IPR018710">
    <property type="entry name" value="DUF2232"/>
</dbReference>
<feature type="transmembrane region" description="Helical" evidence="1">
    <location>
        <begin position="235"/>
        <end position="262"/>
    </location>
</feature>
<reference evidence="2 3" key="2">
    <citation type="journal article" date="2013" name="Genome Announc.">
        <title>Genome Sequence of Growth-Improving Paenibacillus mucilaginosus Strain KNP414.</title>
        <authorList>
            <person name="Lu J.J."/>
            <person name="Wang J.F."/>
            <person name="Hu X.F."/>
        </authorList>
    </citation>
    <scope>NUCLEOTIDE SEQUENCE [LARGE SCALE GENOMIC DNA]</scope>
    <source>
        <strain evidence="2 3">KNP414</strain>
    </source>
</reference>
<dbReference type="PATRIC" id="fig|1036673.3.peg.7418"/>
<proteinExistence type="predicted"/>